<protein>
    <submittedName>
        <fullName evidence="7">Branched-chain amino acid ABC transporter permease</fullName>
    </submittedName>
</protein>
<comment type="caution">
    <text evidence="7">The sequence shown here is derived from an EMBL/GenBank/DDBJ whole genome shotgun (WGS) entry which is preliminary data.</text>
</comment>
<keyword evidence="2" id="KW-1003">Cell membrane</keyword>
<dbReference type="Proteomes" id="UP000824118">
    <property type="component" value="Unassembled WGS sequence"/>
</dbReference>
<evidence type="ECO:0000313" key="8">
    <source>
        <dbReference type="Proteomes" id="UP000824118"/>
    </source>
</evidence>
<name>A0A9D1S913_9FIRM</name>
<evidence type="ECO:0000256" key="5">
    <source>
        <dbReference type="ARBA" id="ARBA00023136"/>
    </source>
</evidence>
<dbReference type="PANTHER" id="PTHR30482:SF10">
    <property type="entry name" value="HIGH-AFFINITY BRANCHED-CHAIN AMINO ACID TRANSPORT PROTEIN BRAE"/>
    <property type="match status" value="1"/>
</dbReference>
<proteinExistence type="predicted"/>
<evidence type="ECO:0000256" key="2">
    <source>
        <dbReference type="ARBA" id="ARBA00022475"/>
    </source>
</evidence>
<reference evidence="7" key="2">
    <citation type="journal article" date="2021" name="PeerJ">
        <title>Extensive microbial diversity within the chicken gut microbiome revealed by metagenomics and culture.</title>
        <authorList>
            <person name="Gilroy R."/>
            <person name="Ravi A."/>
            <person name="Getino M."/>
            <person name="Pursley I."/>
            <person name="Horton D.L."/>
            <person name="Alikhan N.F."/>
            <person name="Baker D."/>
            <person name="Gharbi K."/>
            <person name="Hall N."/>
            <person name="Watson M."/>
            <person name="Adriaenssens E.M."/>
            <person name="Foster-Nyarko E."/>
            <person name="Jarju S."/>
            <person name="Secka A."/>
            <person name="Antonio M."/>
            <person name="Oren A."/>
            <person name="Chaudhuri R.R."/>
            <person name="La Ragione R."/>
            <person name="Hildebrand F."/>
            <person name="Pallen M.J."/>
        </authorList>
    </citation>
    <scope>NUCLEOTIDE SEQUENCE</scope>
    <source>
        <strain evidence="7">ChiGjej1B1-1684</strain>
    </source>
</reference>
<dbReference type="CDD" id="cd06581">
    <property type="entry name" value="TM_PBP1_LivM_like"/>
    <property type="match status" value="1"/>
</dbReference>
<dbReference type="GO" id="GO:0005886">
    <property type="term" value="C:plasma membrane"/>
    <property type="evidence" value="ECO:0007669"/>
    <property type="project" value="UniProtKB-SubCell"/>
</dbReference>
<evidence type="ECO:0000313" key="7">
    <source>
        <dbReference type="EMBL" id="HIU50977.1"/>
    </source>
</evidence>
<reference evidence="7" key="1">
    <citation type="submission" date="2020-10" db="EMBL/GenBank/DDBJ databases">
        <authorList>
            <person name="Gilroy R."/>
        </authorList>
    </citation>
    <scope>NUCLEOTIDE SEQUENCE</scope>
    <source>
        <strain evidence="7">ChiGjej1B1-1684</strain>
    </source>
</reference>
<evidence type="ECO:0000256" key="3">
    <source>
        <dbReference type="ARBA" id="ARBA00022692"/>
    </source>
</evidence>
<feature type="transmembrane region" description="Helical" evidence="6">
    <location>
        <begin position="70"/>
        <end position="90"/>
    </location>
</feature>
<gene>
    <name evidence="7" type="ORF">IAD22_08205</name>
</gene>
<evidence type="ECO:0000256" key="6">
    <source>
        <dbReference type="SAM" id="Phobius"/>
    </source>
</evidence>
<keyword evidence="3 6" id="KW-0812">Transmembrane</keyword>
<dbReference type="InterPro" id="IPR043428">
    <property type="entry name" value="LivM-like"/>
</dbReference>
<sequence length="368" mass="39813">MKKNVSNLNPLTKKNLITLLMCVVIFAIVQIWQASGSMGSLYQGLLVPICIYIIMAVSLNLVVGYLGELSLGHAGFMCVGAYVSSMFSIMTQNTIGNSLLRFTLAILIGGICAAVFGIIVGIPVLRLRGDYLAIVTLAFGEIIKNIVNVLYVGVDNNGVHVSIENSANLNLDYANGGKMILNGPQGITGTPRDSTFVIGFILVMITLIVIMNFVNSRTGRAITAIRDNRIAAASVGINVTKYKLIAFALAAFFAGVAGALYSHNTASLSATTKNFGYMMSIMVLVYVVLGGMASLRGSVIATIILYALPEVLRQFNDNINNYRMLIYAIILIVMMIINNNDTIKDKLNIFKSKFKRKKVPKETKGAEV</sequence>
<dbReference type="InterPro" id="IPR001851">
    <property type="entry name" value="ABC_transp_permease"/>
</dbReference>
<feature type="transmembrane region" description="Helical" evidence="6">
    <location>
        <begin position="41"/>
        <end position="63"/>
    </location>
</feature>
<feature type="transmembrane region" description="Helical" evidence="6">
    <location>
        <begin position="132"/>
        <end position="154"/>
    </location>
</feature>
<keyword evidence="4 6" id="KW-1133">Transmembrane helix</keyword>
<feature type="transmembrane region" description="Helical" evidence="6">
    <location>
        <begin position="320"/>
        <end position="337"/>
    </location>
</feature>
<comment type="subcellular location">
    <subcellularLocation>
        <location evidence="1">Cell membrane</location>
        <topology evidence="1">Multi-pass membrane protein</topology>
    </subcellularLocation>
</comment>
<dbReference type="AlphaFoldDB" id="A0A9D1S913"/>
<feature type="transmembrane region" description="Helical" evidence="6">
    <location>
        <begin position="244"/>
        <end position="263"/>
    </location>
</feature>
<organism evidence="7 8">
    <name type="scientific">Candidatus Limousia pullorum</name>
    <dbReference type="NCBI Taxonomy" id="2840860"/>
    <lineage>
        <taxon>Bacteria</taxon>
        <taxon>Bacillati</taxon>
        <taxon>Bacillota</taxon>
        <taxon>Clostridia</taxon>
        <taxon>Eubacteriales</taxon>
        <taxon>Oscillospiraceae</taxon>
        <taxon>Oscillospiraceae incertae sedis</taxon>
        <taxon>Candidatus Limousia</taxon>
    </lineage>
</organism>
<dbReference type="EMBL" id="DVNG01000121">
    <property type="protein sequence ID" value="HIU50977.1"/>
    <property type="molecule type" value="Genomic_DNA"/>
</dbReference>
<feature type="transmembrane region" description="Helical" evidence="6">
    <location>
        <begin position="102"/>
        <end position="125"/>
    </location>
</feature>
<feature type="transmembrane region" description="Helical" evidence="6">
    <location>
        <begin position="275"/>
        <end position="308"/>
    </location>
</feature>
<accession>A0A9D1S913</accession>
<dbReference type="GO" id="GO:0015658">
    <property type="term" value="F:branched-chain amino acid transmembrane transporter activity"/>
    <property type="evidence" value="ECO:0007669"/>
    <property type="project" value="InterPro"/>
</dbReference>
<keyword evidence="5 6" id="KW-0472">Membrane</keyword>
<dbReference type="PANTHER" id="PTHR30482">
    <property type="entry name" value="HIGH-AFFINITY BRANCHED-CHAIN AMINO ACID TRANSPORT SYSTEM PERMEASE"/>
    <property type="match status" value="1"/>
</dbReference>
<feature type="transmembrane region" description="Helical" evidence="6">
    <location>
        <begin position="196"/>
        <end position="214"/>
    </location>
</feature>
<evidence type="ECO:0000256" key="4">
    <source>
        <dbReference type="ARBA" id="ARBA00022989"/>
    </source>
</evidence>
<evidence type="ECO:0000256" key="1">
    <source>
        <dbReference type="ARBA" id="ARBA00004651"/>
    </source>
</evidence>
<feature type="transmembrane region" description="Helical" evidence="6">
    <location>
        <begin position="16"/>
        <end position="35"/>
    </location>
</feature>
<dbReference type="Pfam" id="PF02653">
    <property type="entry name" value="BPD_transp_2"/>
    <property type="match status" value="1"/>
</dbReference>